<comment type="caution">
    <text evidence="1">The sequence shown here is derived from an EMBL/GenBank/DDBJ whole genome shotgun (WGS) entry which is preliminary data.</text>
</comment>
<dbReference type="Proteomes" id="UP000280792">
    <property type="component" value="Unassembled WGS sequence"/>
</dbReference>
<accession>A0A3P3VTN5</accession>
<dbReference type="GO" id="GO:0003887">
    <property type="term" value="F:DNA-directed DNA polymerase activity"/>
    <property type="evidence" value="ECO:0007669"/>
    <property type="project" value="InterPro"/>
</dbReference>
<protein>
    <submittedName>
        <fullName evidence="1">DNA polymerase III subunit chi</fullName>
    </submittedName>
</protein>
<proteinExistence type="predicted"/>
<dbReference type="Gene3D" id="3.40.50.10110">
    <property type="entry name" value="DNA polymerase III subunit chi"/>
    <property type="match status" value="1"/>
</dbReference>
<dbReference type="GO" id="GO:0003677">
    <property type="term" value="F:DNA binding"/>
    <property type="evidence" value="ECO:0007669"/>
    <property type="project" value="InterPro"/>
</dbReference>
<dbReference type="InterPro" id="IPR007459">
    <property type="entry name" value="DNA_pol3_chi"/>
</dbReference>
<dbReference type="EMBL" id="QWEZ01000001">
    <property type="protein sequence ID" value="RRJ85328.1"/>
    <property type="molecule type" value="Genomic_DNA"/>
</dbReference>
<dbReference type="AlphaFoldDB" id="A0A3P3VTN5"/>
<reference evidence="1 2" key="2">
    <citation type="submission" date="2018-12" db="EMBL/GenBank/DDBJ databases">
        <title>Simiduia agarivorans gen. nov., sp. nov., a marine, agarolytic bacterium isolated from shallow coastal water from Keelung, Taiwan.</title>
        <authorList>
            <person name="Shieh W.Y."/>
        </authorList>
    </citation>
    <scope>NUCLEOTIDE SEQUENCE [LARGE SCALE GENOMIC DNA]</scope>
    <source>
        <strain evidence="1 2">GTF-13</strain>
    </source>
</reference>
<dbReference type="RefSeq" id="WP_125015754.1">
    <property type="nucleotide sequence ID" value="NZ_QWEZ01000001.1"/>
</dbReference>
<organism evidence="1 2">
    <name type="scientific">Aestuariirhabdus litorea</name>
    <dbReference type="NCBI Taxonomy" id="2528527"/>
    <lineage>
        <taxon>Bacteria</taxon>
        <taxon>Pseudomonadati</taxon>
        <taxon>Pseudomonadota</taxon>
        <taxon>Gammaproteobacteria</taxon>
        <taxon>Oceanospirillales</taxon>
        <taxon>Aestuariirhabdaceae</taxon>
        <taxon>Aestuariirhabdus</taxon>
    </lineage>
</organism>
<dbReference type="Pfam" id="PF04364">
    <property type="entry name" value="DNA_pol3_chi"/>
    <property type="match status" value="1"/>
</dbReference>
<reference evidence="1 2" key="1">
    <citation type="submission" date="2018-08" db="EMBL/GenBank/DDBJ databases">
        <authorList>
            <person name="Khan S.A."/>
        </authorList>
    </citation>
    <scope>NUCLEOTIDE SEQUENCE [LARGE SCALE GENOMIC DNA]</scope>
    <source>
        <strain evidence="1 2">GTF-13</strain>
    </source>
</reference>
<dbReference type="GO" id="GO:0032298">
    <property type="term" value="P:positive regulation of DNA-templated DNA replication initiation"/>
    <property type="evidence" value="ECO:0007669"/>
    <property type="project" value="TreeGrafter"/>
</dbReference>
<evidence type="ECO:0000313" key="1">
    <source>
        <dbReference type="EMBL" id="RRJ85328.1"/>
    </source>
</evidence>
<gene>
    <name evidence="1" type="ORF">D0544_09785</name>
</gene>
<evidence type="ECO:0000313" key="2">
    <source>
        <dbReference type="Proteomes" id="UP000280792"/>
    </source>
</evidence>
<dbReference type="SUPFAM" id="SSF102400">
    <property type="entry name" value="DNA polymerase III chi subunit"/>
    <property type="match status" value="1"/>
</dbReference>
<dbReference type="PANTHER" id="PTHR38767:SF1">
    <property type="entry name" value="DNA POLYMERASE III SUBUNIT CHI"/>
    <property type="match status" value="1"/>
</dbReference>
<keyword evidence="2" id="KW-1185">Reference proteome</keyword>
<dbReference type="InterPro" id="IPR036768">
    <property type="entry name" value="PolIII_chi_sf"/>
</dbReference>
<dbReference type="GO" id="GO:0006260">
    <property type="term" value="P:DNA replication"/>
    <property type="evidence" value="ECO:0007669"/>
    <property type="project" value="InterPro"/>
</dbReference>
<sequence>MTRVDFYLLPGVQRQDALLFSCRLAEKAYQLGHRVFIHTQDDTQAQQLDDLLWSYRGERFLPHQIRSLTGEGAPIEVGHTEEAGDHHDLLINLADRIPDCFGRFTRVAEIVTNHEDAKRQSRDNYRFYQQRGYPMHTHRIRG</sequence>
<dbReference type="PANTHER" id="PTHR38767">
    <property type="entry name" value="DNA POLYMERASE III SUBUNIT CHI"/>
    <property type="match status" value="1"/>
</dbReference>
<name>A0A3P3VTN5_9GAMM</name>